<dbReference type="Proteomes" id="UP000215509">
    <property type="component" value="Unassembled WGS sequence"/>
</dbReference>
<evidence type="ECO:0000259" key="1">
    <source>
        <dbReference type="Pfam" id="PF01978"/>
    </source>
</evidence>
<dbReference type="Pfam" id="PF01978">
    <property type="entry name" value="TrmB"/>
    <property type="match status" value="1"/>
</dbReference>
<dbReference type="InterPro" id="IPR036388">
    <property type="entry name" value="WH-like_DNA-bd_sf"/>
</dbReference>
<evidence type="ECO:0000313" key="3">
    <source>
        <dbReference type="EMBL" id="OXM84786.1"/>
    </source>
</evidence>
<evidence type="ECO:0000259" key="2">
    <source>
        <dbReference type="Pfam" id="PF11495"/>
    </source>
</evidence>
<keyword evidence="4" id="KW-1185">Reference proteome</keyword>
<reference evidence="3 4" key="1">
    <citation type="submission" date="2017-07" db="EMBL/GenBank/DDBJ databases">
        <title>Genome sequencing and assembly of Paenibacillus rigui.</title>
        <authorList>
            <person name="Mayilraj S."/>
        </authorList>
    </citation>
    <scope>NUCLEOTIDE SEQUENCE [LARGE SCALE GENOMIC DNA]</scope>
    <source>
        <strain evidence="3 4">JCM 16352</strain>
    </source>
</reference>
<gene>
    <name evidence="3" type="ORF">CF651_17890</name>
</gene>
<feature type="domain" description="Transcription regulator TrmB C-terminal" evidence="2">
    <location>
        <begin position="109"/>
        <end position="235"/>
    </location>
</feature>
<accession>A0A229UMW2</accession>
<name>A0A229UMW2_9BACL</name>
<dbReference type="PANTHER" id="PTHR34293:SF1">
    <property type="entry name" value="HTH-TYPE TRANSCRIPTIONAL REGULATOR TRMBL2"/>
    <property type="match status" value="1"/>
</dbReference>
<dbReference type="EMBL" id="NMQW01000025">
    <property type="protein sequence ID" value="OXM84786.1"/>
    <property type="molecule type" value="Genomic_DNA"/>
</dbReference>
<protein>
    <recommendedName>
        <fullName evidence="5">TrmB family transcriptional regulator</fullName>
    </recommendedName>
</protein>
<sequence>MNNMILNLTQIGFTSYEAKAYFALLQKHPAIGYEISKLSRIPTSKIYEALTGLVRKGAIICSATEPTYYSPVDPEIVLQKIEKEYRSKISGLRDGLKQIPAIPDMDITWNLAEYPVIVEKMIEAIGSASEFLLLSLFPEEAEQLKEVIHHAENRKVRVIVGVFGDSSLACKEVINLQSCGFTSVKRIGKRLNVVVSDAKEVVIGEMDRTTGSKGIWTTNPSIVLTAKEYIKHDIWGHFLIDAIGDTAFQDMCSTNKTLSYLIRNR</sequence>
<dbReference type="InterPro" id="IPR021586">
    <property type="entry name" value="Tscrpt_reg_TrmB_C"/>
</dbReference>
<proteinExistence type="predicted"/>
<dbReference type="PANTHER" id="PTHR34293">
    <property type="entry name" value="HTH-TYPE TRANSCRIPTIONAL REGULATOR TRMBL2"/>
    <property type="match status" value="1"/>
</dbReference>
<dbReference type="OrthoDB" id="1493540at2"/>
<dbReference type="AlphaFoldDB" id="A0A229UMW2"/>
<dbReference type="InterPro" id="IPR051797">
    <property type="entry name" value="TrmB-like"/>
</dbReference>
<organism evidence="3 4">
    <name type="scientific">Paenibacillus rigui</name>
    <dbReference type="NCBI Taxonomy" id="554312"/>
    <lineage>
        <taxon>Bacteria</taxon>
        <taxon>Bacillati</taxon>
        <taxon>Bacillota</taxon>
        <taxon>Bacilli</taxon>
        <taxon>Bacillales</taxon>
        <taxon>Paenibacillaceae</taxon>
        <taxon>Paenibacillus</taxon>
    </lineage>
</organism>
<evidence type="ECO:0008006" key="5">
    <source>
        <dbReference type="Google" id="ProtNLM"/>
    </source>
</evidence>
<dbReference type="InterPro" id="IPR002831">
    <property type="entry name" value="Tscrpt_reg_TrmB_N"/>
</dbReference>
<comment type="caution">
    <text evidence="3">The sequence shown here is derived from an EMBL/GenBank/DDBJ whole genome shotgun (WGS) entry which is preliminary data.</text>
</comment>
<evidence type="ECO:0000313" key="4">
    <source>
        <dbReference type="Proteomes" id="UP000215509"/>
    </source>
</evidence>
<dbReference type="Gene3D" id="1.10.10.10">
    <property type="entry name" value="Winged helix-like DNA-binding domain superfamily/Winged helix DNA-binding domain"/>
    <property type="match status" value="1"/>
</dbReference>
<dbReference type="Pfam" id="PF11495">
    <property type="entry name" value="Regulator_TrmB"/>
    <property type="match status" value="1"/>
</dbReference>
<feature type="domain" description="Transcription regulator TrmB N-terminal" evidence="1">
    <location>
        <begin position="8"/>
        <end position="75"/>
    </location>
</feature>
<dbReference type="CDD" id="cd09124">
    <property type="entry name" value="PLDc_like_TrmB_middle"/>
    <property type="match status" value="1"/>
</dbReference>